<dbReference type="InterPro" id="IPR044672">
    <property type="entry name" value="MOCS2A"/>
</dbReference>
<dbReference type="CDD" id="cd00754">
    <property type="entry name" value="Ubl_MoaD"/>
    <property type="match status" value="1"/>
</dbReference>
<evidence type="ECO:0000313" key="4">
    <source>
        <dbReference type="EMBL" id="NVN31713.1"/>
    </source>
</evidence>
<dbReference type="RefSeq" id="WP_176626210.1">
    <property type="nucleotide sequence ID" value="NZ_JABXXQ010000468.1"/>
</dbReference>
<dbReference type="InterPro" id="IPR012675">
    <property type="entry name" value="Beta-grasp_dom_sf"/>
</dbReference>
<dbReference type="GO" id="GO:0006777">
    <property type="term" value="P:Mo-molybdopterin cofactor biosynthetic process"/>
    <property type="evidence" value="ECO:0007669"/>
    <property type="project" value="InterPro"/>
</dbReference>
<gene>
    <name evidence="4" type="primary">moaD</name>
    <name evidence="4" type="ORF">HUK83_15400</name>
</gene>
<evidence type="ECO:0000256" key="3">
    <source>
        <dbReference type="ARBA" id="ARBA00024247"/>
    </source>
</evidence>
<dbReference type="GO" id="GO:1990133">
    <property type="term" value="C:molybdopterin adenylyltransferase complex"/>
    <property type="evidence" value="ECO:0007669"/>
    <property type="project" value="TreeGrafter"/>
</dbReference>
<dbReference type="AlphaFoldDB" id="A0A850NQC6"/>
<sequence>MDAVAPQVRVRYFAWLREELGRSEECVALPEPARIDALVAALCDRGPQWVAAFAPGRRVRAACNQRFIGPDAAIEAGDEIAFFPPVTGG</sequence>
<dbReference type="Gene3D" id="3.10.20.30">
    <property type="match status" value="1"/>
</dbReference>
<dbReference type="Proteomes" id="UP000565205">
    <property type="component" value="Unassembled WGS sequence"/>
</dbReference>
<organism evidence="4 5">
    <name type="scientific">Endobacter medicaginis</name>
    <dbReference type="NCBI Taxonomy" id="1181271"/>
    <lineage>
        <taxon>Bacteria</taxon>
        <taxon>Pseudomonadati</taxon>
        <taxon>Pseudomonadota</taxon>
        <taxon>Alphaproteobacteria</taxon>
        <taxon>Acetobacterales</taxon>
        <taxon>Acetobacteraceae</taxon>
        <taxon>Endobacter</taxon>
    </lineage>
</organism>
<evidence type="ECO:0000256" key="1">
    <source>
        <dbReference type="ARBA" id="ARBA00022741"/>
    </source>
</evidence>
<protein>
    <recommendedName>
        <fullName evidence="3">Molybdopterin synthase sulfur carrier subunit</fullName>
    </recommendedName>
</protein>
<keyword evidence="1" id="KW-0547">Nucleotide-binding</keyword>
<name>A0A850NQC6_9PROT</name>
<dbReference type="GO" id="GO:0000166">
    <property type="term" value="F:nucleotide binding"/>
    <property type="evidence" value="ECO:0007669"/>
    <property type="project" value="UniProtKB-KW"/>
</dbReference>
<dbReference type="PANTHER" id="PTHR33359:SF1">
    <property type="entry name" value="MOLYBDOPTERIN SYNTHASE SULFUR CARRIER SUBUNIT"/>
    <property type="match status" value="1"/>
</dbReference>
<proteinExistence type="inferred from homology"/>
<comment type="similarity">
    <text evidence="2">Belongs to the MoaD family.</text>
</comment>
<evidence type="ECO:0000313" key="5">
    <source>
        <dbReference type="Proteomes" id="UP000565205"/>
    </source>
</evidence>
<dbReference type="InterPro" id="IPR016155">
    <property type="entry name" value="Mopterin_synth/thiamin_S_b"/>
</dbReference>
<reference evidence="4 5" key="1">
    <citation type="submission" date="2020-06" db="EMBL/GenBank/DDBJ databases">
        <title>Description of novel acetic acid bacteria.</title>
        <authorList>
            <person name="Sombolestani A."/>
        </authorList>
    </citation>
    <scope>NUCLEOTIDE SEQUENCE [LARGE SCALE GENOMIC DNA]</scope>
    <source>
        <strain evidence="4 5">LMG 26838</strain>
    </source>
</reference>
<comment type="caution">
    <text evidence="4">The sequence shown here is derived from an EMBL/GenBank/DDBJ whole genome shotgun (WGS) entry which is preliminary data.</text>
</comment>
<evidence type="ECO:0000256" key="2">
    <source>
        <dbReference type="ARBA" id="ARBA00024200"/>
    </source>
</evidence>
<dbReference type="InterPro" id="IPR003749">
    <property type="entry name" value="ThiS/MoaD-like"/>
</dbReference>
<accession>A0A850NQC6</accession>
<dbReference type="NCBIfam" id="TIGR01682">
    <property type="entry name" value="moaD"/>
    <property type="match status" value="1"/>
</dbReference>
<dbReference type="PANTHER" id="PTHR33359">
    <property type="entry name" value="MOLYBDOPTERIN SYNTHASE SULFUR CARRIER SUBUNIT"/>
    <property type="match status" value="1"/>
</dbReference>
<dbReference type="SUPFAM" id="SSF54285">
    <property type="entry name" value="MoaD/ThiS"/>
    <property type="match status" value="1"/>
</dbReference>
<dbReference type="EMBL" id="JABXXQ010000468">
    <property type="protein sequence ID" value="NVN31713.1"/>
    <property type="molecule type" value="Genomic_DNA"/>
</dbReference>
<dbReference type="Pfam" id="PF02597">
    <property type="entry name" value="ThiS"/>
    <property type="match status" value="1"/>
</dbReference>